<evidence type="ECO:0000313" key="17">
    <source>
        <dbReference type="Proteomes" id="UP000677054"/>
    </source>
</evidence>
<evidence type="ECO:0000256" key="14">
    <source>
        <dbReference type="ARBA" id="ARBA00048843"/>
    </source>
</evidence>
<sequence>MEVMRLFSSNKTSACQLIFYKYGDPTKVVEKETLILPAKPQPHEVIVEMLASPVNPGDINTIQGVYGVKPSLPSTPGNEGVGKVSQVGSAVMNLKVGDWVLPKNNGWGTWRSHVVSSSDDLIRIANDIPVASAATMAANPCTAYRLLHDFVNVKPGDSIIQNGANSSVGQAVIQVARYFGLKTINIVRDRPDIKSLKDQLYELGADHVVTEEELKSFDVEKNGLKLPLLGFDCVAGKSGANMLRKMDHNPTLITYGGMSKQPLVVPVSALIFQNANFHGFWMSRWNRANDDSKERRDTMECLVDMVRKGSLVPPVHEIVHIDMYKDAIKKTMSSGNTTCPKQILVFNNSIK</sequence>
<feature type="domain" description="Enoyl reductase (ER)" evidence="15">
    <location>
        <begin position="23"/>
        <end position="344"/>
    </location>
</feature>
<evidence type="ECO:0000259" key="15">
    <source>
        <dbReference type="SMART" id="SM00829"/>
    </source>
</evidence>
<evidence type="ECO:0000256" key="8">
    <source>
        <dbReference type="ARBA" id="ARBA00023098"/>
    </source>
</evidence>
<dbReference type="FunFam" id="3.40.50.720:FF:000112">
    <property type="entry name" value="Enoyl-[acyl-carrier-protein] reductase 1, mitochondrial"/>
    <property type="match status" value="1"/>
</dbReference>
<name>A0A7R9A313_9CRUS</name>
<evidence type="ECO:0000256" key="5">
    <source>
        <dbReference type="ARBA" id="ARBA00022857"/>
    </source>
</evidence>
<keyword evidence="6" id="KW-0809">Transit peptide</keyword>
<dbReference type="PANTHER" id="PTHR43981:SF2">
    <property type="entry name" value="ENOYL-[ACYL-CARRIER-PROTEIN] REDUCTASE, MITOCHONDRIAL"/>
    <property type="match status" value="1"/>
</dbReference>
<dbReference type="InterPro" id="IPR051034">
    <property type="entry name" value="Mito_Enoyl-ACP_Reductase"/>
</dbReference>
<dbReference type="Pfam" id="PF00107">
    <property type="entry name" value="ADH_zinc_N"/>
    <property type="match status" value="1"/>
</dbReference>
<reference evidence="16" key="1">
    <citation type="submission" date="2020-11" db="EMBL/GenBank/DDBJ databases">
        <authorList>
            <person name="Tran Van P."/>
        </authorList>
    </citation>
    <scope>NUCLEOTIDE SEQUENCE</scope>
</reference>
<dbReference type="CDD" id="cd08290">
    <property type="entry name" value="ETR"/>
    <property type="match status" value="1"/>
</dbReference>
<keyword evidence="5" id="KW-0521">NADP</keyword>
<proteinExistence type="inferred from homology"/>
<dbReference type="GO" id="GO:0006633">
    <property type="term" value="P:fatty acid biosynthetic process"/>
    <property type="evidence" value="ECO:0007669"/>
    <property type="project" value="UniProtKB-KW"/>
</dbReference>
<dbReference type="InterPro" id="IPR020843">
    <property type="entry name" value="ER"/>
</dbReference>
<dbReference type="Proteomes" id="UP000677054">
    <property type="component" value="Unassembled WGS sequence"/>
</dbReference>
<evidence type="ECO:0000256" key="2">
    <source>
        <dbReference type="ARBA" id="ARBA00010371"/>
    </source>
</evidence>
<evidence type="ECO:0000256" key="13">
    <source>
        <dbReference type="ARBA" id="ARBA00042123"/>
    </source>
</evidence>
<evidence type="ECO:0000313" key="16">
    <source>
        <dbReference type="EMBL" id="CAD7246384.1"/>
    </source>
</evidence>
<dbReference type="AlphaFoldDB" id="A0A7R9A313"/>
<evidence type="ECO:0000256" key="4">
    <source>
        <dbReference type="ARBA" id="ARBA00022832"/>
    </source>
</evidence>
<evidence type="ECO:0000256" key="10">
    <source>
        <dbReference type="ARBA" id="ARBA00023160"/>
    </source>
</evidence>
<evidence type="ECO:0000256" key="6">
    <source>
        <dbReference type="ARBA" id="ARBA00022946"/>
    </source>
</evidence>
<dbReference type="SUPFAM" id="SSF50129">
    <property type="entry name" value="GroES-like"/>
    <property type="match status" value="1"/>
</dbReference>
<dbReference type="EC" id="1.3.1.104" evidence="11"/>
<dbReference type="PANTHER" id="PTHR43981">
    <property type="entry name" value="ENOYL-[ACYL-CARRIER-PROTEIN] REDUCTASE, MITOCHONDRIAL"/>
    <property type="match status" value="1"/>
</dbReference>
<keyword evidence="3" id="KW-0444">Lipid biosynthesis</keyword>
<dbReference type="EMBL" id="CAJPEV010001118">
    <property type="protein sequence ID" value="CAG0890842.1"/>
    <property type="molecule type" value="Genomic_DNA"/>
</dbReference>
<accession>A0A7R9A313</accession>
<dbReference type="InterPro" id="IPR013149">
    <property type="entry name" value="ADH-like_C"/>
</dbReference>
<comment type="catalytic activity">
    <reaction evidence="14">
        <text>a 2,3-saturated acyl-[ACP] + NADP(+) = a (2E)-enoyl-[ACP] + NADPH + H(+)</text>
        <dbReference type="Rhea" id="RHEA:22564"/>
        <dbReference type="Rhea" id="RHEA-COMP:9925"/>
        <dbReference type="Rhea" id="RHEA-COMP:9926"/>
        <dbReference type="ChEBI" id="CHEBI:15378"/>
        <dbReference type="ChEBI" id="CHEBI:57783"/>
        <dbReference type="ChEBI" id="CHEBI:58349"/>
        <dbReference type="ChEBI" id="CHEBI:78784"/>
        <dbReference type="ChEBI" id="CHEBI:78785"/>
        <dbReference type="EC" id="1.3.1.104"/>
    </reaction>
</comment>
<keyword evidence="7" id="KW-0560">Oxidoreductase</keyword>
<evidence type="ECO:0000256" key="7">
    <source>
        <dbReference type="ARBA" id="ARBA00023002"/>
    </source>
</evidence>
<dbReference type="Pfam" id="PF08240">
    <property type="entry name" value="ADH_N"/>
    <property type="match status" value="1"/>
</dbReference>
<dbReference type="Gene3D" id="3.40.50.720">
    <property type="entry name" value="NAD(P)-binding Rossmann-like Domain"/>
    <property type="match status" value="1"/>
</dbReference>
<evidence type="ECO:0000256" key="11">
    <source>
        <dbReference type="ARBA" id="ARBA00038963"/>
    </source>
</evidence>
<dbReference type="EMBL" id="LR900635">
    <property type="protein sequence ID" value="CAD7246384.1"/>
    <property type="molecule type" value="Genomic_DNA"/>
</dbReference>
<protein>
    <recommendedName>
        <fullName evidence="12">Enoyl-[acyl-carrier-protein] reductase, mitochondrial</fullName>
        <ecNumber evidence="11">1.3.1.104</ecNumber>
    </recommendedName>
    <alternativeName>
        <fullName evidence="13">2-enoyl thioester reductase</fullName>
    </alternativeName>
</protein>
<evidence type="ECO:0000256" key="9">
    <source>
        <dbReference type="ARBA" id="ARBA00023128"/>
    </source>
</evidence>
<dbReference type="InterPro" id="IPR036291">
    <property type="entry name" value="NAD(P)-bd_dom_sf"/>
</dbReference>
<dbReference type="SMART" id="SM00829">
    <property type="entry name" value="PKS_ER"/>
    <property type="match status" value="1"/>
</dbReference>
<organism evidence="16">
    <name type="scientific">Darwinula stevensoni</name>
    <dbReference type="NCBI Taxonomy" id="69355"/>
    <lineage>
        <taxon>Eukaryota</taxon>
        <taxon>Metazoa</taxon>
        <taxon>Ecdysozoa</taxon>
        <taxon>Arthropoda</taxon>
        <taxon>Crustacea</taxon>
        <taxon>Oligostraca</taxon>
        <taxon>Ostracoda</taxon>
        <taxon>Podocopa</taxon>
        <taxon>Podocopida</taxon>
        <taxon>Darwinulocopina</taxon>
        <taxon>Darwinuloidea</taxon>
        <taxon>Darwinulidae</taxon>
        <taxon>Darwinula</taxon>
    </lineage>
</organism>
<dbReference type="OrthoDB" id="7482721at2759"/>
<keyword evidence="4" id="KW-0276">Fatty acid metabolism</keyword>
<dbReference type="FunFam" id="3.90.180.10:FF:000010">
    <property type="entry name" value="Enoyl-[acyl-carrier-protein] reductase, mitochondrial"/>
    <property type="match status" value="1"/>
</dbReference>
<dbReference type="InterPro" id="IPR011032">
    <property type="entry name" value="GroES-like_sf"/>
</dbReference>
<evidence type="ECO:0000256" key="1">
    <source>
        <dbReference type="ARBA" id="ARBA00004173"/>
    </source>
</evidence>
<gene>
    <name evidence="16" type="ORF">DSTB1V02_LOCUS6234</name>
</gene>
<evidence type="ECO:0000256" key="12">
    <source>
        <dbReference type="ARBA" id="ARBA00041058"/>
    </source>
</evidence>
<comment type="subcellular location">
    <subcellularLocation>
        <location evidence="1">Mitochondrion</location>
    </subcellularLocation>
</comment>
<keyword evidence="10" id="KW-0275">Fatty acid biosynthesis</keyword>
<keyword evidence="9" id="KW-0496">Mitochondrion</keyword>
<dbReference type="GO" id="GO:0005739">
    <property type="term" value="C:mitochondrion"/>
    <property type="evidence" value="ECO:0007669"/>
    <property type="project" value="UniProtKB-SubCell"/>
</dbReference>
<keyword evidence="17" id="KW-1185">Reference proteome</keyword>
<dbReference type="GO" id="GO:0141148">
    <property type="term" value="F:enoyl-[acyl-carrier-protein] reductase (NADPH) activity"/>
    <property type="evidence" value="ECO:0007669"/>
    <property type="project" value="UniProtKB-EC"/>
</dbReference>
<evidence type="ECO:0000256" key="3">
    <source>
        <dbReference type="ARBA" id="ARBA00022516"/>
    </source>
</evidence>
<comment type="similarity">
    <text evidence="2">Belongs to the zinc-containing alcohol dehydrogenase family. Quinone oxidoreductase subfamily.</text>
</comment>
<dbReference type="InterPro" id="IPR013154">
    <property type="entry name" value="ADH-like_N"/>
</dbReference>
<dbReference type="SUPFAM" id="SSF51735">
    <property type="entry name" value="NAD(P)-binding Rossmann-fold domains"/>
    <property type="match status" value="1"/>
</dbReference>
<keyword evidence="8" id="KW-0443">Lipid metabolism</keyword>
<dbReference type="Gene3D" id="3.90.180.10">
    <property type="entry name" value="Medium-chain alcohol dehydrogenases, catalytic domain"/>
    <property type="match status" value="1"/>
</dbReference>